<reference evidence="1" key="1">
    <citation type="submission" date="2022-12" db="EMBL/GenBank/DDBJ databases">
        <title>Bacterial isolates from different developmental stages of Nematostella vectensis.</title>
        <authorList>
            <person name="Fraune S."/>
        </authorList>
    </citation>
    <scope>NUCLEOTIDE SEQUENCE</scope>
    <source>
        <strain evidence="1">G21619-S1</strain>
    </source>
</reference>
<dbReference type="Proteomes" id="UP001068379">
    <property type="component" value="Unassembled WGS sequence"/>
</dbReference>
<gene>
    <name evidence="1" type="ORF">O4H32_14810</name>
</gene>
<organism evidence="1 2">
    <name type="scientific">Castellaniella denitrificans</name>
    <dbReference type="NCBI Taxonomy" id="56119"/>
    <lineage>
        <taxon>Bacteria</taxon>
        <taxon>Pseudomonadati</taxon>
        <taxon>Pseudomonadota</taxon>
        <taxon>Betaproteobacteria</taxon>
        <taxon>Burkholderiales</taxon>
        <taxon>Alcaligenaceae</taxon>
        <taxon>Castellaniella</taxon>
    </lineage>
</organism>
<keyword evidence="2" id="KW-1185">Reference proteome</keyword>
<proteinExistence type="predicted"/>
<dbReference type="EMBL" id="JAPWHE010000019">
    <property type="protein sequence ID" value="MCZ4331216.1"/>
    <property type="molecule type" value="Genomic_DNA"/>
</dbReference>
<accession>A0ABT4M7B3</accession>
<evidence type="ECO:0000313" key="1">
    <source>
        <dbReference type="EMBL" id="MCZ4331216.1"/>
    </source>
</evidence>
<protein>
    <submittedName>
        <fullName evidence="1">Uncharacterized protein</fullName>
    </submittedName>
</protein>
<dbReference type="RefSeq" id="WP_269360387.1">
    <property type="nucleotide sequence ID" value="NZ_JAPWHE010000019.1"/>
</dbReference>
<comment type="caution">
    <text evidence="1">The sequence shown here is derived from an EMBL/GenBank/DDBJ whole genome shotgun (WGS) entry which is preliminary data.</text>
</comment>
<sequence length="48" mass="5647">MIKNLLAIIGLAVVIRKSYEFYQHYDAMREENAYWRRKEGSDPATSPD</sequence>
<name>A0ABT4M7B3_9BURK</name>
<evidence type="ECO:0000313" key="2">
    <source>
        <dbReference type="Proteomes" id="UP001068379"/>
    </source>
</evidence>